<protein>
    <recommendedName>
        <fullName evidence="1">Cytidyltransferase-like domain-containing protein</fullName>
    </recommendedName>
</protein>
<gene>
    <name evidence="2" type="ORF">F0562_032699</name>
</gene>
<dbReference type="Pfam" id="PF01467">
    <property type="entry name" value="CTP_transf_like"/>
    <property type="match status" value="1"/>
</dbReference>
<keyword evidence="3" id="KW-1185">Reference proteome</keyword>
<dbReference type="Gene3D" id="3.40.50.620">
    <property type="entry name" value="HUPs"/>
    <property type="match status" value="1"/>
</dbReference>
<dbReference type="EMBL" id="CM018042">
    <property type="protein sequence ID" value="KAA8532666.1"/>
    <property type="molecule type" value="Genomic_DNA"/>
</dbReference>
<proteinExistence type="predicted"/>
<dbReference type="PANTHER" id="PTHR31285:SF0">
    <property type="entry name" value="NICOTINAMIDE MONONUCLEOTIDE ADENYLYLTRANSFERASE"/>
    <property type="match status" value="1"/>
</dbReference>
<dbReference type="FunFam" id="3.90.950.20:FF:000003">
    <property type="entry name" value="Os01g0691500 protein"/>
    <property type="match status" value="1"/>
</dbReference>
<dbReference type="GO" id="GO:0000309">
    <property type="term" value="F:nicotinamide-nucleotide adenylyltransferase activity"/>
    <property type="evidence" value="ECO:0007669"/>
    <property type="project" value="TreeGrafter"/>
</dbReference>
<dbReference type="PANTHER" id="PTHR31285">
    <property type="entry name" value="NICOTINAMIDE MONONUCLEOTIDE ADENYLYLTRANSFERASE"/>
    <property type="match status" value="1"/>
</dbReference>
<dbReference type="InterPro" id="IPR004821">
    <property type="entry name" value="Cyt_trans-like"/>
</dbReference>
<dbReference type="OrthoDB" id="5591297at2759"/>
<evidence type="ECO:0000259" key="1">
    <source>
        <dbReference type="Pfam" id="PF01467"/>
    </source>
</evidence>
<organism evidence="2 3">
    <name type="scientific">Nyssa sinensis</name>
    <dbReference type="NCBI Taxonomy" id="561372"/>
    <lineage>
        <taxon>Eukaryota</taxon>
        <taxon>Viridiplantae</taxon>
        <taxon>Streptophyta</taxon>
        <taxon>Embryophyta</taxon>
        <taxon>Tracheophyta</taxon>
        <taxon>Spermatophyta</taxon>
        <taxon>Magnoliopsida</taxon>
        <taxon>eudicotyledons</taxon>
        <taxon>Gunneridae</taxon>
        <taxon>Pentapetalae</taxon>
        <taxon>asterids</taxon>
        <taxon>Cornales</taxon>
        <taxon>Nyssaceae</taxon>
        <taxon>Nyssa</taxon>
    </lineage>
</organism>
<name>A0A5J5AS25_9ASTE</name>
<reference evidence="2 3" key="1">
    <citation type="submission" date="2019-09" db="EMBL/GenBank/DDBJ databases">
        <title>A chromosome-level genome assembly of the Chinese tupelo Nyssa sinensis.</title>
        <authorList>
            <person name="Yang X."/>
            <person name="Kang M."/>
            <person name="Yang Y."/>
            <person name="Xiong H."/>
            <person name="Wang M."/>
            <person name="Zhang Z."/>
            <person name="Wang Z."/>
            <person name="Wu H."/>
            <person name="Ma T."/>
            <person name="Liu J."/>
            <person name="Xi Z."/>
        </authorList>
    </citation>
    <scope>NUCLEOTIDE SEQUENCE [LARGE SCALE GENOMIC DNA]</scope>
    <source>
        <strain evidence="2">J267</strain>
        <tissue evidence="2">Leaf</tissue>
    </source>
</reference>
<evidence type="ECO:0000313" key="3">
    <source>
        <dbReference type="Proteomes" id="UP000325577"/>
    </source>
</evidence>
<feature type="domain" description="Cytidyltransferase-like" evidence="1">
    <location>
        <begin position="239"/>
        <end position="402"/>
    </location>
</feature>
<dbReference type="GO" id="GO:0005634">
    <property type="term" value="C:nucleus"/>
    <property type="evidence" value="ECO:0007669"/>
    <property type="project" value="TreeGrafter"/>
</dbReference>
<evidence type="ECO:0000313" key="2">
    <source>
        <dbReference type="EMBL" id="KAA8532666.1"/>
    </source>
</evidence>
<dbReference type="AlphaFoldDB" id="A0A5J5AS25"/>
<dbReference type="SUPFAM" id="SSF52374">
    <property type="entry name" value="Nucleotidylyl transferase"/>
    <property type="match status" value="1"/>
</dbReference>
<dbReference type="Proteomes" id="UP000325577">
    <property type="component" value="Linkage Group LG19"/>
</dbReference>
<dbReference type="InterPro" id="IPR036653">
    <property type="entry name" value="CinA-like_C"/>
</dbReference>
<dbReference type="FunFam" id="3.40.50.620:FF:000180">
    <property type="entry name" value="Cytidyltransferase isoform 1"/>
    <property type="match status" value="1"/>
</dbReference>
<dbReference type="Gene3D" id="3.90.950.20">
    <property type="entry name" value="CinA-like"/>
    <property type="match status" value="1"/>
</dbReference>
<dbReference type="GO" id="GO:0005737">
    <property type="term" value="C:cytoplasm"/>
    <property type="evidence" value="ECO:0007669"/>
    <property type="project" value="TreeGrafter"/>
</dbReference>
<accession>A0A5J5AS25</accession>
<dbReference type="GO" id="GO:0016887">
    <property type="term" value="F:ATP hydrolysis activity"/>
    <property type="evidence" value="ECO:0007669"/>
    <property type="project" value="TreeGrafter"/>
</dbReference>
<sequence>MTDGRIRALVEAIHASPTQVVLYFSGGASQTLGWLTSVPGASNTVLEAVVPYSRMSMIQLLGKIPTQFVSRKTAEEIALLAYNRALKLSKPGSPVLGVAFTGSLASTYPKLGEHRFHLSTRTSDQLLVSTVTLSKGLRTREQEERVSSHLLLKVWKIKYVCRLEQEHKTPNRTVAIANACKVPATFASELTESEVPDECEEHFDEDQELEQLISGQICFKVYPFSSETHTLNTERKIILSGSFNPLHDGHLKLLEIATSICGDGYPCFEMSAVNADKPPLTVSQIKERVKQFEKVGKTVIISNQPYFYKKAELFPGSAFVIGADTAARLINPKYYGGDYGKMLEILVGCKMTGCIFLVGGRNVDGVFKVLEDFDIPEEIRDMFISIPAERFRMDISSTEIRKNRGM</sequence>
<dbReference type="InterPro" id="IPR014729">
    <property type="entry name" value="Rossmann-like_a/b/a_fold"/>
</dbReference>